<organism evidence="2">
    <name type="scientific">Xenopsylla cheopis</name>
    <name type="common">Oriental rat flea</name>
    <name type="synonym">Pulex cheopis</name>
    <dbReference type="NCBI Taxonomy" id="163159"/>
    <lineage>
        <taxon>Eukaryota</taxon>
        <taxon>Metazoa</taxon>
        <taxon>Ecdysozoa</taxon>
        <taxon>Arthropoda</taxon>
        <taxon>Hexapoda</taxon>
        <taxon>Insecta</taxon>
        <taxon>Pterygota</taxon>
        <taxon>Neoptera</taxon>
        <taxon>Endopterygota</taxon>
        <taxon>Siphonaptera</taxon>
        <taxon>Pulicidae</taxon>
        <taxon>Xenopsyllinae</taxon>
        <taxon>Xenopsylla</taxon>
    </lineage>
</organism>
<dbReference type="InterPro" id="IPR041426">
    <property type="entry name" value="Mos1_HTH"/>
</dbReference>
<dbReference type="InterPro" id="IPR052709">
    <property type="entry name" value="Transposase-MT_Hybrid"/>
</dbReference>
<dbReference type="GO" id="GO:0046975">
    <property type="term" value="F:histone H3K36 methyltransferase activity"/>
    <property type="evidence" value="ECO:0007669"/>
    <property type="project" value="TreeGrafter"/>
</dbReference>
<dbReference type="GO" id="GO:0044547">
    <property type="term" value="F:DNA topoisomerase binding"/>
    <property type="evidence" value="ECO:0007669"/>
    <property type="project" value="TreeGrafter"/>
</dbReference>
<dbReference type="GO" id="GO:0035861">
    <property type="term" value="C:site of double-strand break"/>
    <property type="evidence" value="ECO:0007669"/>
    <property type="project" value="TreeGrafter"/>
</dbReference>
<accession>A0A6M2DTA1</accession>
<dbReference type="InterPro" id="IPR001387">
    <property type="entry name" value="Cro/C1-type_HTH"/>
</dbReference>
<dbReference type="AlphaFoldDB" id="A0A6M2DTA1"/>
<dbReference type="InterPro" id="IPR036390">
    <property type="entry name" value="WH_DNA-bd_sf"/>
</dbReference>
<dbReference type="InterPro" id="IPR011991">
    <property type="entry name" value="ArsR-like_HTH"/>
</dbReference>
<dbReference type="Gene3D" id="1.10.10.1450">
    <property type="match status" value="1"/>
</dbReference>
<dbReference type="CDD" id="cd00090">
    <property type="entry name" value="HTH_ARSR"/>
    <property type="match status" value="1"/>
</dbReference>
<dbReference type="GO" id="GO:0044774">
    <property type="term" value="P:mitotic DNA integrity checkpoint signaling"/>
    <property type="evidence" value="ECO:0007669"/>
    <property type="project" value="TreeGrafter"/>
</dbReference>
<sequence length="345" mass="40462">MSNFVPSKQHLREVLIHYFHLKKSATDAQRLLIEAYPDYSVSVRMCQEWFARFKSGDFDVEDKERPGQVKKFEDEELEALLDEDSCQTQEELAKSLGVTQQAISKRLKALGMIQKQGNWVPYELKPRDVERRFCMSEMLLERHKKKSFLHRIITGDEKWIHYDNPKRKKSYGYPGHATTSTAKPNIHGSKVMLCIWWDQKGVIYYELLLSGQTITGERYRQQLIKLNAAIKEKRSEYATRHESIIFHDDNARPHRTQPVKNYVKNVGWESLPHPPYSPDLAPSDYHLFRSMQNALAGIHFTSEQGIRNWLDSFLTAKPAQFFWDGIHKLPERWEKVVASDGQYFE</sequence>
<dbReference type="GO" id="GO:0000014">
    <property type="term" value="F:single-stranded DNA endodeoxyribonuclease activity"/>
    <property type="evidence" value="ECO:0007669"/>
    <property type="project" value="TreeGrafter"/>
</dbReference>
<evidence type="ECO:0000313" key="2">
    <source>
        <dbReference type="EMBL" id="NOV48378.1"/>
    </source>
</evidence>
<dbReference type="GO" id="GO:0006303">
    <property type="term" value="P:double-strand break repair via nonhomologous end joining"/>
    <property type="evidence" value="ECO:0007669"/>
    <property type="project" value="TreeGrafter"/>
</dbReference>
<dbReference type="PANTHER" id="PTHR46060">
    <property type="entry name" value="MARINER MOS1 TRANSPOSASE-LIKE PROTEIN"/>
    <property type="match status" value="1"/>
</dbReference>
<dbReference type="Gene3D" id="1.10.10.10">
    <property type="entry name" value="Winged helix-like DNA-binding domain superfamily/Winged helix DNA-binding domain"/>
    <property type="match status" value="1"/>
</dbReference>
<dbReference type="InterPro" id="IPR036397">
    <property type="entry name" value="RNaseH_sf"/>
</dbReference>
<dbReference type="SUPFAM" id="SSF46785">
    <property type="entry name" value="Winged helix' DNA-binding domain"/>
    <property type="match status" value="1"/>
</dbReference>
<dbReference type="Pfam" id="PF01359">
    <property type="entry name" value="Transposase_1"/>
    <property type="match status" value="1"/>
</dbReference>
<dbReference type="InterPro" id="IPR036388">
    <property type="entry name" value="WH-like_DNA-bd_sf"/>
</dbReference>
<dbReference type="EMBL" id="GIIL01004652">
    <property type="protein sequence ID" value="NOV48378.1"/>
    <property type="molecule type" value="Transcribed_RNA"/>
</dbReference>
<dbReference type="PROSITE" id="PS50943">
    <property type="entry name" value="HTH_CROC1"/>
    <property type="match status" value="1"/>
</dbReference>
<dbReference type="GO" id="GO:0005634">
    <property type="term" value="C:nucleus"/>
    <property type="evidence" value="ECO:0007669"/>
    <property type="project" value="TreeGrafter"/>
</dbReference>
<protein>
    <submittedName>
        <fullName evidence="2">Putative dd34d transposase bactrocera tryoni</fullName>
    </submittedName>
</protein>
<evidence type="ECO:0000259" key="1">
    <source>
        <dbReference type="PROSITE" id="PS50943"/>
    </source>
</evidence>
<dbReference type="GO" id="GO:0003690">
    <property type="term" value="F:double-stranded DNA binding"/>
    <property type="evidence" value="ECO:0007669"/>
    <property type="project" value="TreeGrafter"/>
</dbReference>
<dbReference type="GO" id="GO:0003697">
    <property type="term" value="F:single-stranded DNA binding"/>
    <property type="evidence" value="ECO:0007669"/>
    <property type="project" value="TreeGrafter"/>
</dbReference>
<dbReference type="Pfam" id="PF17906">
    <property type="entry name" value="HTH_48"/>
    <property type="match status" value="1"/>
</dbReference>
<dbReference type="PANTHER" id="PTHR46060:SF2">
    <property type="entry name" value="HISTONE-LYSINE N-METHYLTRANSFERASE SETMAR"/>
    <property type="match status" value="1"/>
</dbReference>
<proteinExistence type="predicted"/>
<dbReference type="Gene3D" id="3.30.420.10">
    <property type="entry name" value="Ribonuclease H-like superfamily/Ribonuclease H"/>
    <property type="match status" value="1"/>
</dbReference>
<dbReference type="GO" id="GO:0015074">
    <property type="term" value="P:DNA integration"/>
    <property type="evidence" value="ECO:0007669"/>
    <property type="project" value="TreeGrafter"/>
</dbReference>
<dbReference type="GO" id="GO:0031297">
    <property type="term" value="P:replication fork processing"/>
    <property type="evidence" value="ECO:0007669"/>
    <property type="project" value="TreeGrafter"/>
</dbReference>
<dbReference type="GO" id="GO:0000729">
    <property type="term" value="P:DNA double-strand break processing"/>
    <property type="evidence" value="ECO:0007669"/>
    <property type="project" value="TreeGrafter"/>
</dbReference>
<feature type="domain" description="HTH cro/C1-type" evidence="1">
    <location>
        <begin position="88"/>
        <end position="105"/>
    </location>
</feature>
<dbReference type="GO" id="GO:0000793">
    <property type="term" value="C:condensed chromosome"/>
    <property type="evidence" value="ECO:0007669"/>
    <property type="project" value="TreeGrafter"/>
</dbReference>
<reference evidence="2" key="1">
    <citation type="submission" date="2020-03" db="EMBL/GenBank/DDBJ databases">
        <title>Transcriptomic Profiling of the Digestive Tract of the Rat Flea, Xenopsylla cheopis, Following Blood Feeding and Infection with Yersinia pestis.</title>
        <authorList>
            <person name="Bland D.M."/>
            <person name="Martens C.A."/>
            <person name="Virtaneva K."/>
            <person name="Kanakabandi K."/>
            <person name="Long D."/>
            <person name="Rosenke R."/>
            <person name="Saturday G.A."/>
            <person name="Hoyt F.H."/>
            <person name="Bruno D.P."/>
            <person name="Ribeiro J.M.C."/>
            <person name="Hinnebusch J."/>
        </authorList>
    </citation>
    <scope>NUCLEOTIDE SEQUENCE</scope>
</reference>
<dbReference type="GO" id="GO:0042800">
    <property type="term" value="F:histone H3K4 methyltransferase activity"/>
    <property type="evidence" value="ECO:0007669"/>
    <property type="project" value="TreeGrafter"/>
</dbReference>
<name>A0A6M2DTA1_XENCH</name>
<dbReference type="InterPro" id="IPR001888">
    <property type="entry name" value="Transposase_1"/>
</dbReference>